<proteinExistence type="predicted"/>
<dbReference type="RefSeq" id="WP_003168400.1">
    <property type="nucleotide sequence ID" value="NZ_JACHLJ010000012.1"/>
</dbReference>
<accession>A0A7W9FX80</accession>
<dbReference type="AlphaFoldDB" id="A0A7W9FX80"/>
<protein>
    <submittedName>
        <fullName evidence="1">Uncharacterized protein</fullName>
    </submittedName>
</protein>
<dbReference type="Proteomes" id="UP000556201">
    <property type="component" value="Unassembled WGS sequence"/>
</dbReference>
<gene>
    <name evidence="1" type="ORF">HNP47_003266</name>
</gene>
<reference evidence="1 2" key="1">
    <citation type="submission" date="2020-08" db="EMBL/GenBank/DDBJ databases">
        <title>Functional genomics of gut bacteria from endangered species of beetles.</title>
        <authorList>
            <person name="Carlos-Shanley C."/>
        </authorList>
    </citation>
    <scope>NUCLEOTIDE SEQUENCE [LARGE SCALE GENOMIC DNA]</scope>
    <source>
        <strain evidence="1 2">S00192</strain>
    </source>
</reference>
<dbReference type="EMBL" id="JACHLJ010000012">
    <property type="protein sequence ID" value="MBB5773237.1"/>
    <property type="molecule type" value="Genomic_DNA"/>
</dbReference>
<name>A0A7W9FX80_BREVE</name>
<evidence type="ECO:0000313" key="1">
    <source>
        <dbReference type="EMBL" id="MBB5773237.1"/>
    </source>
</evidence>
<comment type="caution">
    <text evidence="1">The sequence shown here is derived from an EMBL/GenBank/DDBJ whole genome shotgun (WGS) entry which is preliminary data.</text>
</comment>
<organism evidence="1 2">
    <name type="scientific">Brevundimonas vesicularis</name>
    <name type="common">Pseudomonas vesicularis</name>
    <dbReference type="NCBI Taxonomy" id="41276"/>
    <lineage>
        <taxon>Bacteria</taxon>
        <taxon>Pseudomonadati</taxon>
        <taxon>Pseudomonadota</taxon>
        <taxon>Alphaproteobacteria</taxon>
        <taxon>Caulobacterales</taxon>
        <taxon>Caulobacteraceae</taxon>
        <taxon>Brevundimonas</taxon>
    </lineage>
</organism>
<sequence length="67" mass="7602">MRLPTSYNRLRAALAREQASKTFVVEHRQHYLRLAFQYDAIAALEAERPRLTAPARRPAGIVASLPN</sequence>
<evidence type="ECO:0000313" key="2">
    <source>
        <dbReference type="Proteomes" id="UP000556201"/>
    </source>
</evidence>